<dbReference type="EMBL" id="CP002961">
    <property type="protein sequence ID" value="AFK03846.1"/>
    <property type="molecule type" value="Genomic_DNA"/>
</dbReference>
<dbReference type="InterPro" id="IPR051453">
    <property type="entry name" value="MBL_Glyoxalase_II"/>
</dbReference>
<dbReference type="InterPro" id="IPR001279">
    <property type="entry name" value="Metallo-B-lactamas"/>
</dbReference>
<keyword evidence="3" id="KW-0378">Hydrolase</keyword>
<feature type="domain" description="Metallo-beta-lactamase" evidence="5">
    <location>
        <begin position="25"/>
        <end position="207"/>
    </location>
</feature>
<sequence>MGCCPLTVDLPKMINIHSFTFSPIAENTYILWDETHEAIIIDAGCLAQYEKEELVDFIADNRLVVKQLVQTHCHLDHVFGAAYVKRKFGVKMAIHKNEVPILADVENRCRMWGIKGYEPVEADVFIDENDKIFFGNSELEIRFVPGHAPGHLAFVNHTQKFVIGGDVLFKGSVGRTDFPFCSHEALIKSIETQFLTLDDDFTVYAGHGDPTTIGYERKTNPFL</sequence>
<dbReference type="InterPro" id="IPR036866">
    <property type="entry name" value="RibonucZ/Hydroxyglut_hydro"/>
</dbReference>
<dbReference type="Gene3D" id="3.60.15.10">
    <property type="entry name" value="Ribonuclease Z/Hydroxyacylglutathione hydrolase-like"/>
    <property type="match status" value="1"/>
</dbReference>
<dbReference type="Proteomes" id="UP000002875">
    <property type="component" value="Chromosome"/>
</dbReference>
<organism evidence="6 7">
    <name type="scientific">Emticicia oligotrophica (strain DSM 17448 / CIP 109782 / MTCC 6937 / GPTSA100-15)</name>
    <dbReference type="NCBI Taxonomy" id="929562"/>
    <lineage>
        <taxon>Bacteria</taxon>
        <taxon>Pseudomonadati</taxon>
        <taxon>Bacteroidota</taxon>
        <taxon>Cytophagia</taxon>
        <taxon>Cytophagales</taxon>
        <taxon>Leadbetterellaceae</taxon>
        <taxon>Emticicia</taxon>
    </lineage>
</organism>
<comment type="cofactor">
    <cofactor evidence="1">
        <name>Zn(2+)</name>
        <dbReference type="ChEBI" id="CHEBI:29105"/>
    </cofactor>
</comment>
<dbReference type="SMART" id="SM00849">
    <property type="entry name" value="Lactamase_B"/>
    <property type="match status" value="1"/>
</dbReference>
<evidence type="ECO:0000256" key="1">
    <source>
        <dbReference type="ARBA" id="ARBA00001947"/>
    </source>
</evidence>
<gene>
    <name evidence="6" type="ordered locus">Emtol_2710</name>
</gene>
<evidence type="ECO:0000313" key="7">
    <source>
        <dbReference type="Proteomes" id="UP000002875"/>
    </source>
</evidence>
<keyword evidence="4" id="KW-0862">Zinc</keyword>
<evidence type="ECO:0000256" key="3">
    <source>
        <dbReference type="ARBA" id="ARBA00022801"/>
    </source>
</evidence>
<keyword evidence="2" id="KW-0479">Metal-binding</keyword>
<protein>
    <submittedName>
        <fullName evidence="6">Beta-lactamase</fullName>
    </submittedName>
</protein>
<name>A0ABM5N352_EMTOG</name>
<dbReference type="SUPFAM" id="SSF56281">
    <property type="entry name" value="Metallo-hydrolase/oxidoreductase"/>
    <property type="match status" value="1"/>
</dbReference>
<dbReference type="PANTHER" id="PTHR46233">
    <property type="entry name" value="HYDROXYACYLGLUTATHIONE HYDROLASE GLOC"/>
    <property type="match status" value="1"/>
</dbReference>
<reference evidence="6 7" key="1">
    <citation type="submission" date="2011-07" db="EMBL/GenBank/DDBJ databases">
        <title>The complete genome of chromosome of Emticicia oligotrophica DSM 17448.</title>
        <authorList>
            <consortium name="US DOE Joint Genome Institute (JGI-PGF)"/>
            <person name="Lucas S."/>
            <person name="Han J."/>
            <person name="Lapidus A."/>
            <person name="Bruce D."/>
            <person name="Goodwin L."/>
            <person name="Pitluck S."/>
            <person name="Peters L."/>
            <person name="Kyrpides N."/>
            <person name="Mavromatis K."/>
            <person name="Ivanova N."/>
            <person name="Ovchinnikova G."/>
            <person name="Teshima H."/>
            <person name="Detter J.C."/>
            <person name="Tapia R."/>
            <person name="Han C."/>
            <person name="Land M."/>
            <person name="Hauser L."/>
            <person name="Markowitz V."/>
            <person name="Cheng J.-F."/>
            <person name="Hugenholtz P."/>
            <person name="Woyke T."/>
            <person name="Wu D."/>
            <person name="Tindall B."/>
            <person name="Pomrenke H."/>
            <person name="Brambilla E."/>
            <person name="Klenk H.-P."/>
            <person name="Eisen J.A."/>
        </authorList>
    </citation>
    <scope>NUCLEOTIDE SEQUENCE [LARGE SCALE GENOMIC DNA]</scope>
    <source>
        <strain evidence="6 7">DSM 17448</strain>
    </source>
</reference>
<dbReference type="Pfam" id="PF00753">
    <property type="entry name" value="Lactamase_B"/>
    <property type="match status" value="1"/>
</dbReference>
<proteinExistence type="predicted"/>
<evidence type="ECO:0000256" key="2">
    <source>
        <dbReference type="ARBA" id="ARBA00022723"/>
    </source>
</evidence>
<dbReference type="PANTHER" id="PTHR46233:SF3">
    <property type="entry name" value="HYDROXYACYLGLUTATHIONE HYDROLASE GLOC"/>
    <property type="match status" value="1"/>
</dbReference>
<evidence type="ECO:0000259" key="5">
    <source>
        <dbReference type="SMART" id="SM00849"/>
    </source>
</evidence>
<evidence type="ECO:0000313" key="6">
    <source>
        <dbReference type="EMBL" id="AFK03846.1"/>
    </source>
</evidence>
<evidence type="ECO:0000256" key="4">
    <source>
        <dbReference type="ARBA" id="ARBA00022833"/>
    </source>
</evidence>
<keyword evidence="7" id="KW-1185">Reference proteome</keyword>
<accession>A0ABM5N352</accession>